<feature type="transmembrane region" description="Helical" evidence="2">
    <location>
        <begin position="12"/>
        <end position="35"/>
    </location>
</feature>
<dbReference type="AlphaFoldDB" id="N0E4I5"/>
<gene>
    <name evidence="3" type="ORF">BN10_650027</name>
</gene>
<evidence type="ECO:0008006" key="5">
    <source>
        <dbReference type="Google" id="ProtNLM"/>
    </source>
</evidence>
<evidence type="ECO:0000256" key="1">
    <source>
        <dbReference type="SAM" id="MobiDB-lite"/>
    </source>
</evidence>
<proteinExistence type="predicted"/>
<feature type="compositionally biased region" description="Low complexity" evidence="1">
    <location>
        <begin position="92"/>
        <end position="110"/>
    </location>
</feature>
<dbReference type="Proteomes" id="UP000013167">
    <property type="component" value="Unassembled WGS sequence"/>
</dbReference>
<comment type="caution">
    <text evidence="3">The sequence shown here is derived from an EMBL/GenBank/DDBJ whole genome shotgun (WGS) entry which is preliminary data.</text>
</comment>
<organism evidence="3 4">
    <name type="scientific">Phycicoccus elongatus Lp2</name>
    <dbReference type="NCBI Taxonomy" id="1193181"/>
    <lineage>
        <taxon>Bacteria</taxon>
        <taxon>Bacillati</taxon>
        <taxon>Actinomycetota</taxon>
        <taxon>Actinomycetes</taxon>
        <taxon>Micrococcales</taxon>
        <taxon>Intrasporangiaceae</taxon>
        <taxon>Phycicoccus</taxon>
    </lineage>
</organism>
<reference evidence="3 4" key="1">
    <citation type="journal article" date="2013" name="ISME J.">
        <title>A metabolic model for members of the genus Tetrasphaera involved in enhanced biological phosphorus removal.</title>
        <authorList>
            <person name="Kristiansen R."/>
            <person name="Nguyen H.T.T."/>
            <person name="Saunders A.M."/>
            <person name="Nielsen J.L."/>
            <person name="Wimmer R."/>
            <person name="Le V.Q."/>
            <person name="McIlroy S.J."/>
            <person name="Petrovski S."/>
            <person name="Seviour R.J."/>
            <person name="Calteau A."/>
            <person name="Nielsen K.L."/>
            <person name="Nielsen P.H."/>
        </authorList>
    </citation>
    <scope>NUCLEOTIDE SEQUENCE [LARGE SCALE GENOMIC DNA]</scope>
    <source>
        <strain evidence="3 4">Lp2</strain>
    </source>
</reference>
<keyword evidence="2" id="KW-1133">Transmembrane helix</keyword>
<evidence type="ECO:0000256" key="2">
    <source>
        <dbReference type="SAM" id="Phobius"/>
    </source>
</evidence>
<evidence type="ECO:0000313" key="3">
    <source>
        <dbReference type="EMBL" id="CCH70730.1"/>
    </source>
</evidence>
<dbReference type="STRING" id="1193181.BN10_650027"/>
<evidence type="ECO:0000313" key="4">
    <source>
        <dbReference type="Proteomes" id="UP000013167"/>
    </source>
</evidence>
<sequence>MVRKREATARGLLLTLIVHTWFGWLPASFLASWGAMALTLAATASAIVGLHALIGRAGIAVGAILTMFVGNPLSSLAMPKEPGGRSSESRSRSSVVTVTRRSSTSRAWSSPILPSGARPPVAPSPRRHPLPRG</sequence>
<dbReference type="EMBL" id="CAIZ01000136">
    <property type="protein sequence ID" value="CCH70730.1"/>
    <property type="molecule type" value="Genomic_DNA"/>
</dbReference>
<keyword evidence="4" id="KW-1185">Reference proteome</keyword>
<keyword evidence="2" id="KW-0472">Membrane</keyword>
<dbReference type="HOGENOM" id="CLU_1905752_0_0_11"/>
<protein>
    <recommendedName>
        <fullName evidence="5">Integral membrane protein</fullName>
    </recommendedName>
</protein>
<accession>N0E4I5</accession>
<feature type="transmembrane region" description="Helical" evidence="2">
    <location>
        <begin position="47"/>
        <end position="70"/>
    </location>
</feature>
<name>N0E4I5_9MICO</name>
<feature type="region of interest" description="Disordered" evidence="1">
    <location>
        <begin position="78"/>
        <end position="133"/>
    </location>
</feature>
<keyword evidence="2" id="KW-0812">Transmembrane</keyword>